<dbReference type="AlphaFoldDB" id="A0A167N2C0"/>
<evidence type="ECO:0000313" key="8">
    <source>
        <dbReference type="Proteomes" id="UP000076661"/>
    </source>
</evidence>
<gene>
    <name evidence="7" type="ORF">N478_17470</name>
</gene>
<comment type="subcellular location">
    <subcellularLocation>
        <location evidence="1">Membrane</location>
        <topology evidence="1">Multi-pass membrane protein</topology>
    </subcellularLocation>
</comment>
<feature type="transmembrane region" description="Helical" evidence="5">
    <location>
        <begin position="134"/>
        <end position="153"/>
    </location>
</feature>
<reference evidence="7 8" key="1">
    <citation type="submission" date="2013-07" db="EMBL/GenBank/DDBJ databases">
        <title>Comparative Genomic and Metabolomic Analysis of Twelve Strains of Pseudoalteromonas luteoviolacea.</title>
        <authorList>
            <person name="Vynne N.G."/>
            <person name="Mansson M."/>
            <person name="Gram L."/>
        </authorList>
    </citation>
    <scope>NUCLEOTIDE SEQUENCE [LARGE SCALE GENOMIC DNA]</scope>
    <source>
        <strain evidence="7 8">S4060-1</strain>
    </source>
</reference>
<evidence type="ECO:0000256" key="1">
    <source>
        <dbReference type="ARBA" id="ARBA00004141"/>
    </source>
</evidence>
<feature type="transmembrane region" description="Helical" evidence="5">
    <location>
        <begin position="108"/>
        <end position="127"/>
    </location>
</feature>
<evidence type="ECO:0000256" key="3">
    <source>
        <dbReference type="ARBA" id="ARBA00022989"/>
    </source>
</evidence>
<evidence type="ECO:0000256" key="4">
    <source>
        <dbReference type="ARBA" id="ARBA00023136"/>
    </source>
</evidence>
<dbReference type="GO" id="GO:0016020">
    <property type="term" value="C:membrane"/>
    <property type="evidence" value="ECO:0007669"/>
    <property type="project" value="UniProtKB-SubCell"/>
</dbReference>
<dbReference type="RefSeq" id="WP_063381035.1">
    <property type="nucleotide sequence ID" value="NZ_AUXX01000014.1"/>
</dbReference>
<dbReference type="Proteomes" id="UP000076661">
    <property type="component" value="Unassembled WGS sequence"/>
</dbReference>
<evidence type="ECO:0000256" key="5">
    <source>
        <dbReference type="SAM" id="Phobius"/>
    </source>
</evidence>
<proteinExistence type="predicted"/>
<dbReference type="SUPFAM" id="SSF144091">
    <property type="entry name" value="Rhomboid-like"/>
    <property type="match status" value="1"/>
</dbReference>
<evidence type="ECO:0000313" key="7">
    <source>
        <dbReference type="EMBL" id="KZN67353.1"/>
    </source>
</evidence>
<evidence type="ECO:0000259" key="6">
    <source>
        <dbReference type="Pfam" id="PF01694"/>
    </source>
</evidence>
<dbReference type="PATRIC" id="fig|1365257.3.peg.2189"/>
<evidence type="ECO:0000256" key="2">
    <source>
        <dbReference type="ARBA" id="ARBA00022692"/>
    </source>
</evidence>
<keyword evidence="2 5" id="KW-0812">Transmembrane</keyword>
<name>A0A167N2C0_9GAMM</name>
<protein>
    <recommendedName>
        <fullName evidence="6">Peptidase S54 rhomboid domain-containing protein</fullName>
    </recommendedName>
</protein>
<dbReference type="Gene3D" id="1.20.1540.10">
    <property type="entry name" value="Rhomboid-like"/>
    <property type="match status" value="1"/>
</dbReference>
<feature type="transmembrane region" description="Helical" evidence="5">
    <location>
        <begin position="12"/>
        <end position="40"/>
    </location>
</feature>
<dbReference type="EMBL" id="AUXX01000014">
    <property type="protein sequence ID" value="KZN67353.1"/>
    <property type="molecule type" value="Genomic_DNA"/>
</dbReference>
<dbReference type="InterPro" id="IPR022764">
    <property type="entry name" value="Peptidase_S54_rhomboid_dom"/>
</dbReference>
<keyword evidence="3 5" id="KW-1133">Transmembrane helix</keyword>
<organism evidence="7 8">
    <name type="scientific">Pseudoalteromonas luteoviolacea S4060-1</name>
    <dbReference type="NCBI Taxonomy" id="1365257"/>
    <lineage>
        <taxon>Bacteria</taxon>
        <taxon>Pseudomonadati</taxon>
        <taxon>Pseudomonadota</taxon>
        <taxon>Gammaproteobacteria</taxon>
        <taxon>Alteromonadales</taxon>
        <taxon>Pseudoalteromonadaceae</taxon>
        <taxon>Pseudoalteromonas</taxon>
    </lineage>
</organism>
<feature type="domain" description="Peptidase S54 rhomboid" evidence="6">
    <location>
        <begin position="45"/>
        <end position="182"/>
    </location>
</feature>
<comment type="caution">
    <text evidence="7">The sequence shown here is derived from an EMBL/GenBank/DDBJ whole genome shotgun (WGS) entry which is preliminary data.</text>
</comment>
<accession>A0A167N2C0</accession>
<feature type="transmembrane region" description="Helical" evidence="5">
    <location>
        <begin position="85"/>
        <end position="102"/>
    </location>
</feature>
<sequence length="185" mass="20057">MKSRLFLPSNFLLILYASVIMILVVLLDLIGVPLNALGIIPQNKWHLIGIFTSPFIHSGWAHLSGNLIGLAISGYLMSKQACFKIATLGIAVSTGLCVWLFAGSGNHIGASGIIMGYYGYLIGIALFKRNLIGLVYLAALIALTYYANIRFFATLFDFSEHTSSSGHLFGFASGLGFSYLLKNKN</sequence>
<dbReference type="Pfam" id="PF01694">
    <property type="entry name" value="Rhomboid"/>
    <property type="match status" value="1"/>
</dbReference>
<dbReference type="GO" id="GO:0004252">
    <property type="term" value="F:serine-type endopeptidase activity"/>
    <property type="evidence" value="ECO:0007669"/>
    <property type="project" value="InterPro"/>
</dbReference>
<feature type="transmembrane region" description="Helical" evidence="5">
    <location>
        <begin position="165"/>
        <end position="181"/>
    </location>
</feature>
<dbReference type="InterPro" id="IPR035952">
    <property type="entry name" value="Rhomboid-like_sf"/>
</dbReference>
<keyword evidence="4 5" id="KW-0472">Membrane</keyword>
<feature type="transmembrane region" description="Helical" evidence="5">
    <location>
        <begin position="60"/>
        <end position="78"/>
    </location>
</feature>